<dbReference type="Gene3D" id="3.40.140.10">
    <property type="entry name" value="Cytidine Deaminase, domain 2"/>
    <property type="match status" value="1"/>
</dbReference>
<evidence type="ECO:0000256" key="4">
    <source>
        <dbReference type="ARBA" id="ARBA00022833"/>
    </source>
</evidence>
<dbReference type="GO" id="GO:0008237">
    <property type="term" value="F:metallopeptidase activity"/>
    <property type="evidence" value="ECO:0007669"/>
    <property type="project" value="UniProtKB-KW"/>
</dbReference>
<accession>Q3SNL7</accession>
<dbReference type="HOGENOM" id="CLU_787152_0_0_5"/>
<organism evidence="7 8">
    <name type="scientific">Nitrobacter winogradskyi (strain ATCC 25391 / DSM 10237 / CIP 104748 / NCIMB 11846 / Nb-255)</name>
    <dbReference type="NCBI Taxonomy" id="323098"/>
    <lineage>
        <taxon>Bacteria</taxon>
        <taxon>Pseudomonadati</taxon>
        <taxon>Pseudomonadota</taxon>
        <taxon>Alphaproteobacteria</taxon>
        <taxon>Hyphomicrobiales</taxon>
        <taxon>Nitrobacteraceae</taxon>
        <taxon>Nitrobacter</taxon>
    </lineage>
</organism>
<feature type="domain" description="JAB" evidence="6">
    <location>
        <begin position="224"/>
        <end position="338"/>
    </location>
</feature>
<proteinExistence type="predicted"/>
<evidence type="ECO:0000256" key="5">
    <source>
        <dbReference type="ARBA" id="ARBA00023049"/>
    </source>
</evidence>
<evidence type="ECO:0000256" key="1">
    <source>
        <dbReference type="ARBA" id="ARBA00022670"/>
    </source>
</evidence>
<dbReference type="Proteomes" id="UP000002531">
    <property type="component" value="Chromosome"/>
</dbReference>
<keyword evidence="5" id="KW-0482">Metalloprotease</keyword>
<keyword evidence="1" id="KW-0645">Protease</keyword>
<keyword evidence="8" id="KW-1185">Reference proteome</keyword>
<evidence type="ECO:0000256" key="2">
    <source>
        <dbReference type="ARBA" id="ARBA00022723"/>
    </source>
</evidence>
<keyword evidence="3" id="KW-0378">Hydrolase</keyword>
<evidence type="ECO:0000313" key="8">
    <source>
        <dbReference type="Proteomes" id="UP000002531"/>
    </source>
</evidence>
<dbReference type="KEGG" id="nwi:Nwi_2874"/>
<dbReference type="EMBL" id="CP000115">
    <property type="protein sequence ID" value="ABA06124.1"/>
    <property type="molecule type" value="Genomic_DNA"/>
</dbReference>
<evidence type="ECO:0000313" key="7">
    <source>
        <dbReference type="EMBL" id="ABA06124.1"/>
    </source>
</evidence>
<dbReference type="AlphaFoldDB" id="Q3SNL7"/>
<dbReference type="OrthoDB" id="7516877at2"/>
<dbReference type="STRING" id="323098.Nwi_2874"/>
<evidence type="ECO:0000256" key="3">
    <source>
        <dbReference type="ARBA" id="ARBA00022801"/>
    </source>
</evidence>
<protein>
    <recommendedName>
        <fullName evidence="6">JAB domain-containing protein</fullName>
    </recommendedName>
</protein>
<dbReference type="GO" id="GO:0046872">
    <property type="term" value="F:metal ion binding"/>
    <property type="evidence" value="ECO:0007669"/>
    <property type="project" value="UniProtKB-KW"/>
</dbReference>
<sequence length="352" mass="37794">MGCFAHTTWHGTRWPARRLPVQELATELALLGQSPAVHDGDLVVDLPKNKQRKTFLPKEARYAVNTTASLAVREALSVIGSKQAKARFAEAALFGRGDGGFLLLEGVARNPTLCDLTDELNATVTDDRVRKLLFDPEFGLTEIQIGQGCGSLTMPMTDMRLSAMTAALTEELVGLMQADEDPGCIVVGTRAEGSSNTTWTRERVAPFEVVSIEGPQGWTVRASSRVMTKIAEEVARHPAVETGGVLVGTCSARLRTIIVVDLIEAPRDSVRSATRFVLGTAGLKAAIKARHRTSGGTLFDVGTWHSHLADQGPSALDRATARQLAAERPPPSVLLIQAPTRLYALMHNGAAT</sequence>
<dbReference type="Pfam" id="PF14464">
    <property type="entry name" value="Prok-JAB"/>
    <property type="match status" value="1"/>
</dbReference>
<name>Q3SNL7_NITWN</name>
<dbReference type="eggNOG" id="COG0476">
    <property type="taxonomic scope" value="Bacteria"/>
</dbReference>
<dbReference type="GO" id="GO:0006508">
    <property type="term" value="P:proteolysis"/>
    <property type="evidence" value="ECO:0007669"/>
    <property type="project" value="UniProtKB-KW"/>
</dbReference>
<keyword evidence="2" id="KW-0479">Metal-binding</keyword>
<dbReference type="InterPro" id="IPR028090">
    <property type="entry name" value="JAB_dom_prok"/>
</dbReference>
<gene>
    <name evidence="7" type="ordered locus">Nwi_2874</name>
</gene>
<evidence type="ECO:0000259" key="6">
    <source>
        <dbReference type="Pfam" id="PF14464"/>
    </source>
</evidence>
<keyword evidence="4" id="KW-0862">Zinc</keyword>
<reference evidence="7 8" key="1">
    <citation type="journal article" date="2006" name="Appl. Environ. Microbiol.">
        <title>Genome sequence of the chemolithoautotrophic nitrite-oxidizing bacterium Nitrobacter winogradskyi Nb-255.</title>
        <authorList>
            <person name="Starkenburg S.R."/>
            <person name="Chain P.S."/>
            <person name="Sayavedra-Soto L.A."/>
            <person name="Hauser L."/>
            <person name="Land M.L."/>
            <person name="Larimer F.W."/>
            <person name="Malfatti S.A."/>
            <person name="Klotz M.G."/>
            <person name="Bottomley P.J."/>
            <person name="Arp D.J."/>
            <person name="Hickey W.J."/>
        </authorList>
    </citation>
    <scope>NUCLEOTIDE SEQUENCE [LARGE SCALE GENOMIC DNA]</scope>
    <source>
        <strain evidence="8">ATCC 25391 / DSM 10237 / CIP 104748 / NCIMB 11846 / Nb-255</strain>
    </source>
</reference>